<dbReference type="AlphaFoldDB" id="A0A382J9H4"/>
<organism evidence="16">
    <name type="scientific">marine metagenome</name>
    <dbReference type="NCBI Taxonomy" id="408172"/>
    <lineage>
        <taxon>unclassified sequences</taxon>
        <taxon>metagenomes</taxon>
        <taxon>ecological metagenomes</taxon>
    </lineage>
</organism>
<evidence type="ECO:0000259" key="15">
    <source>
        <dbReference type="Pfam" id="PF04116"/>
    </source>
</evidence>
<keyword evidence="5" id="KW-0479">Metal-binding</keyword>
<evidence type="ECO:0000256" key="11">
    <source>
        <dbReference type="ARBA" id="ARBA00023098"/>
    </source>
</evidence>
<feature type="transmembrane region" description="Helical" evidence="14">
    <location>
        <begin position="46"/>
        <end position="67"/>
    </location>
</feature>
<evidence type="ECO:0000256" key="4">
    <source>
        <dbReference type="ARBA" id="ARBA00022692"/>
    </source>
</evidence>
<keyword evidence="3" id="KW-0444">Lipid biosynthesis</keyword>
<evidence type="ECO:0000313" key="16">
    <source>
        <dbReference type="EMBL" id="SVC07957.1"/>
    </source>
</evidence>
<keyword evidence="4 14" id="KW-0812">Transmembrane</keyword>
<comment type="cofactor">
    <cofactor evidence="1">
        <name>Zn(2+)</name>
        <dbReference type="ChEBI" id="CHEBI:29105"/>
    </cofactor>
</comment>
<feature type="domain" description="Fatty acid hydroxylase" evidence="15">
    <location>
        <begin position="55"/>
        <end position="191"/>
    </location>
</feature>
<feature type="transmembrane region" description="Helical" evidence="14">
    <location>
        <begin position="21"/>
        <end position="40"/>
    </location>
</feature>
<feature type="transmembrane region" description="Helical" evidence="14">
    <location>
        <begin position="127"/>
        <end position="146"/>
    </location>
</feature>
<dbReference type="GO" id="GO:0005789">
    <property type="term" value="C:endoplasmic reticulum membrane"/>
    <property type="evidence" value="ECO:0007669"/>
    <property type="project" value="UniProtKB-SubCell"/>
</dbReference>
<evidence type="ECO:0000256" key="7">
    <source>
        <dbReference type="ARBA" id="ARBA00022832"/>
    </source>
</evidence>
<dbReference type="GO" id="GO:0005506">
    <property type="term" value="F:iron ion binding"/>
    <property type="evidence" value="ECO:0007669"/>
    <property type="project" value="InterPro"/>
</dbReference>
<evidence type="ECO:0000256" key="6">
    <source>
        <dbReference type="ARBA" id="ARBA00022824"/>
    </source>
</evidence>
<evidence type="ECO:0000256" key="5">
    <source>
        <dbReference type="ARBA" id="ARBA00022723"/>
    </source>
</evidence>
<evidence type="ECO:0000256" key="8">
    <source>
        <dbReference type="ARBA" id="ARBA00022833"/>
    </source>
</evidence>
<evidence type="ECO:0000256" key="1">
    <source>
        <dbReference type="ARBA" id="ARBA00001947"/>
    </source>
</evidence>
<evidence type="ECO:0000256" key="2">
    <source>
        <dbReference type="ARBA" id="ARBA00004477"/>
    </source>
</evidence>
<dbReference type="InterPro" id="IPR006694">
    <property type="entry name" value="Fatty_acid_hydroxylase"/>
</dbReference>
<dbReference type="EMBL" id="UINC01072368">
    <property type="protein sequence ID" value="SVC07957.1"/>
    <property type="molecule type" value="Genomic_DNA"/>
</dbReference>
<evidence type="ECO:0000256" key="9">
    <source>
        <dbReference type="ARBA" id="ARBA00022989"/>
    </source>
</evidence>
<feature type="transmembrane region" description="Helical" evidence="14">
    <location>
        <begin position="100"/>
        <end position="121"/>
    </location>
</feature>
<proteinExistence type="predicted"/>
<keyword evidence="11" id="KW-0443">Lipid metabolism</keyword>
<gene>
    <name evidence="16" type="ORF">METZ01_LOCUS260811</name>
</gene>
<keyword evidence="10" id="KW-0560">Oxidoreductase</keyword>
<reference evidence="16" key="1">
    <citation type="submission" date="2018-05" db="EMBL/GenBank/DDBJ databases">
        <authorList>
            <person name="Lanie J.A."/>
            <person name="Ng W.-L."/>
            <person name="Kazmierczak K.M."/>
            <person name="Andrzejewski T.M."/>
            <person name="Davidsen T.M."/>
            <person name="Wayne K.J."/>
            <person name="Tettelin H."/>
            <person name="Glass J.I."/>
            <person name="Rusch D."/>
            <person name="Podicherti R."/>
            <person name="Tsui H.-C.T."/>
            <person name="Winkler M.E."/>
        </authorList>
    </citation>
    <scope>NUCLEOTIDE SEQUENCE</scope>
</reference>
<dbReference type="InterPro" id="IPR014430">
    <property type="entry name" value="Scs7"/>
</dbReference>
<accession>A0A382J9H4</accession>
<keyword evidence="9 14" id="KW-1133">Transmembrane helix</keyword>
<evidence type="ECO:0000256" key="12">
    <source>
        <dbReference type="ARBA" id="ARBA00023136"/>
    </source>
</evidence>
<evidence type="ECO:0000256" key="3">
    <source>
        <dbReference type="ARBA" id="ARBA00022516"/>
    </source>
</evidence>
<keyword evidence="7" id="KW-0276">Fatty acid metabolism</keyword>
<evidence type="ECO:0000256" key="13">
    <source>
        <dbReference type="ARBA" id="ARBA00023160"/>
    </source>
</evidence>
<dbReference type="PANTHER" id="PTHR12863">
    <property type="entry name" value="FATTY ACID HYDROXYLASE"/>
    <property type="match status" value="1"/>
</dbReference>
<dbReference type="PROSITE" id="PS51257">
    <property type="entry name" value="PROKAR_LIPOPROTEIN"/>
    <property type="match status" value="1"/>
</dbReference>
<keyword evidence="8" id="KW-0862">Zinc</keyword>
<keyword evidence="13" id="KW-0275">Fatty acid biosynthesis</keyword>
<dbReference type="Pfam" id="PF04116">
    <property type="entry name" value="FA_hydroxylase"/>
    <property type="match status" value="1"/>
</dbReference>
<sequence length="196" mass="22645">MKGAHSKPRSLLPWFGYPHPAWPLFLWGPISVGCVIWGLTNHQLELWQVVAIGAAGLLVWSLFEYITHRFLLHPSKKFMRMDRWAHFAHGKHHDEPDNRVFALVPPLNSIMIFIPLLVIFHLIVPPYAVAVFTGFFLVGYLAYEYIHLSLHHAAPKTPLGRYFRRHHLTHHAHGREGNFGVSTPLWDFLLGSRLRN</sequence>
<keyword evidence="12 14" id="KW-0472">Membrane</keyword>
<dbReference type="GO" id="GO:0006633">
    <property type="term" value="P:fatty acid biosynthetic process"/>
    <property type="evidence" value="ECO:0007669"/>
    <property type="project" value="UniProtKB-KW"/>
</dbReference>
<dbReference type="PANTHER" id="PTHR12863:SF1">
    <property type="entry name" value="FATTY ACID 2-HYDROXYLASE"/>
    <property type="match status" value="1"/>
</dbReference>
<dbReference type="GO" id="GO:0080132">
    <property type="term" value="F:fatty acid 2-hydroxylase activity"/>
    <property type="evidence" value="ECO:0007669"/>
    <property type="project" value="InterPro"/>
</dbReference>
<name>A0A382J9H4_9ZZZZ</name>
<evidence type="ECO:0000256" key="10">
    <source>
        <dbReference type="ARBA" id="ARBA00023002"/>
    </source>
</evidence>
<comment type="subcellular location">
    <subcellularLocation>
        <location evidence="2">Endoplasmic reticulum membrane</location>
        <topology evidence="2">Multi-pass membrane protein</topology>
    </subcellularLocation>
</comment>
<keyword evidence="6" id="KW-0256">Endoplasmic reticulum</keyword>
<evidence type="ECO:0000256" key="14">
    <source>
        <dbReference type="SAM" id="Phobius"/>
    </source>
</evidence>
<protein>
    <recommendedName>
        <fullName evidence="15">Fatty acid hydroxylase domain-containing protein</fullName>
    </recommendedName>
</protein>